<evidence type="ECO:0000256" key="2">
    <source>
        <dbReference type="SAM" id="SignalP"/>
    </source>
</evidence>
<keyword evidence="4" id="KW-1185">Reference proteome</keyword>
<dbReference type="EMBL" id="JAULSW010000003">
    <property type="protein sequence ID" value="KAK3386682.1"/>
    <property type="molecule type" value="Genomic_DNA"/>
</dbReference>
<reference evidence="3" key="1">
    <citation type="journal article" date="2023" name="Mol. Phylogenet. Evol.">
        <title>Genome-scale phylogeny and comparative genomics of the fungal order Sordariales.</title>
        <authorList>
            <person name="Hensen N."/>
            <person name="Bonometti L."/>
            <person name="Westerberg I."/>
            <person name="Brannstrom I.O."/>
            <person name="Guillou S."/>
            <person name="Cros-Aarteil S."/>
            <person name="Calhoun S."/>
            <person name="Haridas S."/>
            <person name="Kuo A."/>
            <person name="Mondo S."/>
            <person name="Pangilinan J."/>
            <person name="Riley R."/>
            <person name="LaButti K."/>
            <person name="Andreopoulos B."/>
            <person name="Lipzen A."/>
            <person name="Chen C."/>
            <person name="Yan M."/>
            <person name="Daum C."/>
            <person name="Ng V."/>
            <person name="Clum A."/>
            <person name="Steindorff A."/>
            <person name="Ohm R.A."/>
            <person name="Martin F."/>
            <person name="Silar P."/>
            <person name="Natvig D.O."/>
            <person name="Lalanne C."/>
            <person name="Gautier V."/>
            <person name="Ament-Velasquez S.L."/>
            <person name="Kruys A."/>
            <person name="Hutchinson M.I."/>
            <person name="Powell A.J."/>
            <person name="Barry K."/>
            <person name="Miller A.N."/>
            <person name="Grigoriev I.V."/>
            <person name="Debuchy R."/>
            <person name="Gladieux P."/>
            <person name="Hiltunen Thoren M."/>
            <person name="Johannesson H."/>
        </authorList>
    </citation>
    <scope>NUCLEOTIDE SEQUENCE</scope>
    <source>
        <strain evidence="3">CBS 232.78</strain>
    </source>
</reference>
<feature type="region of interest" description="Disordered" evidence="1">
    <location>
        <begin position="39"/>
        <end position="89"/>
    </location>
</feature>
<dbReference type="Gene3D" id="3.40.390.10">
    <property type="entry name" value="Collagenase (Catalytic Domain)"/>
    <property type="match status" value="1"/>
</dbReference>
<proteinExistence type="predicted"/>
<evidence type="ECO:0000313" key="4">
    <source>
        <dbReference type="Proteomes" id="UP001285441"/>
    </source>
</evidence>
<comment type="caution">
    <text evidence="3">The sequence shown here is derived from an EMBL/GenBank/DDBJ whole genome shotgun (WGS) entry which is preliminary data.</text>
</comment>
<feature type="chain" id="PRO_5041926557" description="Peptidase metallopeptidase domain-containing protein" evidence="2">
    <location>
        <begin position="28"/>
        <end position="428"/>
    </location>
</feature>
<dbReference type="GO" id="GO:0008237">
    <property type="term" value="F:metallopeptidase activity"/>
    <property type="evidence" value="ECO:0007669"/>
    <property type="project" value="InterPro"/>
</dbReference>
<protein>
    <recommendedName>
        <fullName evidence="5">Peptidase metallopeptidase domain-containing protein</fullName>
    </recommendedName>
</protein>
<feature type="region of interest" description="Disordered" evidence="1">
    <location>
        <begin position="163"/>
        <end position="195"/>
    </location>
</feature>
<dbReference type="SUPFAM" id="SSF55486">
    <property type="entry name" value="Metalloproteases ('zincins'), catalytic domain"/>
    <property type="match status" value="1"/>
</dbReference>
<accession>A0AAE0NS45</accession>
<feature type="compositionally biased region" description="Gly residues" evidence="1">
    <location>
        <begin position="67"/>
        <end position="76"/>
    </location>
</feature>
<reference evidence="3" key="2">
    <citation type="submission" date="2023-06" db="EMBL/GenBank/DDBJ databases">
        <authorList>
            <consortium name="Lawrence Berkeley National Laboratory"/>
            <person name="Haridas S."/>
            <person name="Hensen N."/>
            <person name="Bonometti L."/>
            <person name="Westerberg I."/>
            <person name="Brannstrom I.O."/>
            <person name="Guillou S."/>
            <person name="Cros-Aarteil S."/>
            <person name="Calhoun S."/>
            <person name="Kuo A."/>
            <person name="Mondo S."/>
            <person name="Pangilinan J."/>
            <person name="Riley R."/>
            <person name="LaButti K."/>
            <person name="Andreopoulos B."/>
            <person name="Lipzen A."/>
            <person name="Chen C."/>
            <person name="Yanf M."/>
            <person name="Daum C."/>
            <person name="Ng V."/>
            <person name="Clum A."/>
            <person name="Steindorff A."/>
            <person name="Ohm R."/>
            <person name="Martin F."/>
            <person name="Silar P."/>
            <person name="Natvig D."/>
            <person name="Lalanne C."/>
            <person name="Gautier V."/>
            <person name="Ament-velasquez S.L."/>
            <person name="Kruys A."/>
            <person name="Hutchinson M.I."/>
            <person name="Powell A.J."/>
            <person name="Barry K."/>
            <person name="Miller A.N."/>
            <person name="Grigoriev I.V."/>
            <person name="Debuchy R."/>
            <person name="Gladieux P."/>
            <person name="Thoren M.H."/>
            <person name="Johannesson H."/>
        </authorList>
    </citation>
    <scope>NUCLEOTIDE SEQUENCE</scope>
    <source>
        <strain evidence="3">CBS 232.78</strain>
    </source>
</reference>
<keyword evidence="2" id="KW-0732">Signal</keyword>
<evidence type="ECO:0000313" key="3">
    <source>
        <dbReference type="EMBL" id="KAK3386682.1"/>
    </source>
</evidence>
<feature type="signal peptide" evidence="2">
    <location>
        <begin position="1"/>
        <end position="27"/>
    </location>
</feature>
<name>A0AAE0NS45_9PEZI</name>
<gene>
    <name evidence="3" type="ORF">B0H63DRAFT_558329</name>
</gene>
<evidence type="ECO:0000256" key="1">
    <source>
        <dbReference type="SAM" id="MobiDB-lite"/>
    </source>
</evidence>
<dbReference type="PROSITE" id="PS51257">
    <property type="entry name" value="PROKAR_LIPOPROTEIN"/>
    <property type="match status" value="1"/>
</dbReference>
<evidence type="ECO:0008006" key="5">
    <source>
        <dbReference type="Google" id="ProtNLM"/>
    </source>
</evidence>
<organism evidence="3 4">
    <name type="scientific">Podospora didyma</name>
    <dbReference type="NCBI Taxonomy" id="330526"/>
    <lineage>
        <taxon>Eukaryota</taxon>
        <taxon>Fungi</taxon>
        <taxon>Dikarya</taxon>
        <taxon>Ascomycota</taxon>
        <taxon>Pezizomycotina</taxon>
        <taxon>Sordariomycetes</taxon>
        <taxon>Sordariomycetidae</taxon>
        <taxon>Sordariales</taxon>
        <taxon>Podosporaceae</taxon>
        <taxon>Podospora</taxon>
    </lineage>
</organism>
<dbReference type="Proteomes" id="UP001285441">
    <property type="component" value="Unassembled WGS sequence"/>
</dbReference>
<dbReference type="AlphaFoldDB" id="A0AAE0NS45"/>
<dbReference type="InterPro" id="IPR024079">
    <property type="entry name" value="MetalloPept_cat_dom_sf"/>
</dbReference>
<sequence length="428" mass="44950">MKATTTLPVAAAKLAAILLLLFHFAAGCSMTGARLTRRGGGKLNGTRASLQPRWSHMVPRPDHDVTMGGGSNGGSDSGSDVDPPDPNPGGQLWPNYNIVYCFADDDHWSDFTTMEYYVFAAWQLWVFAGVNDQILKFRQGNNVECDENAPGGLQDGQILIIDRSPTPTDAGTGSGSGSDSGSEPDDEGAEHSDVGYQFGNGQRMALTDPGNVPVGVELDDAIRVIAHEIGHVWGLYHEHSRNNLWDSTYQGGTGIAGDPLGIKFNCHNVKGWADAVDGMSAANQDKICHQYLANSDPTIKNGDGVEVVDLGLELTDWLPLPDATWQQAGPVGAPIDLTSIMLYASDAGSAAGGGPVITLNGGGLLAENTTPSPLDVQGLMDLYPPVQPLSQPSLLGDASNPLNAAFRSYQQAAAGGSCPPGGVPPTRF</sequence>